<keyword evidence="4" id="KW-1185">Reference proteome</keyword>
<dbReference type="OrthoDB" id="6121053at2759"/>
<dbReference type="CTD" id="20197106"/>
<dbReference type="eggNOG" id="ENOG502QQIT">
    <property type="taxonomic scope" value="Eukaryota"/>
</dbReference>
<dbReference type="GeneID" id="20197106"/>
<reference evidence="2 4" key="2">
    <citation type="journal article" date="2013" name="Nature">
        <title>Insights into bilaterian evolution from three spiralian genomes.</title>
        <authorList>
            <person name="Simakov O."/>
            <person name="Marletaz F."/>
            <person name="Cho S.J."/>
            <person name="Edsinger-Gonzales E."/>
            <person name="Havlak P."/>
            <person name="Hellsten U."/>
            <person name="Kuo D.H."/>
            <person name="Larsson T."/>
            <person name="Lv J."/>
            <person name="Arendt D."/>
            <person name="Savage R."/>
            <person name="Osoegawa K."/>
            <person name="de Jong P."/>
            <person name="Grimwood J."/>
            <person name="Chapman J.A."/>
            <person name="Shapiro H."/>
            <person name="Aerts A."/>
            <person name="Otillar R.P."/>
            <person name="Terry A.Y."/>
            <person name="Boore J.L."/>
            <person name="Grigoriev I.V."/>
            <person name="Lindberg D.R."/>
            <person name="Seaver E.C."/>
            <person name="Weisblat D.A."/>
            <person name="Putnam N.H."/>
            <person name="Rokhsar D.S."/>
        </authorList>
    </citation>
    <scope>NUCLEOTIDE SEQUENCE</scope>
</reference>
<dbReference type="EnsemblMetazoa" id="HelroT151477">
    <property type="protein sequence ID" value="HelroP151477"/>
    <property type="gene ID" value="HelroG151477"/>
</dbReference>
<dbReference type="Pfam" id="PF19281">
    <property type="entry name" value="PHYHIP_C"/>
    <property type="match status" value="1"/>
</dbReference>
<dbReference type="EMBL" id="KB096023">
    <property type="protein sequence ID" value="ESO08822.1"/>
    <property type="molecule type" value="Genomic_DNA"/>
</dbReference>
<proteinExistence type="predicted"/>
<gene>
    <name evidence="3" type="primary">20197106</name>
    <name evidence="2" type="ORF">HELRODRAFT_151477</name>
</gene>
<dbReference type="InParanoid" id="T1EKK6"/>
<evidence type="ECO:0000313" key="4">
    <source>
        <dbReference type="Proteomes" id="UP000015101"/>
    </source>
</evidence>
<dbReference type="EMBL" id="AMQM01003076">
    <property type="status" value="NOT_ANNOTATED_CDS"/>
    <property type="molecule type" value="Genomic_DNA"/>
</dbReference>
<feature type="domain" description="Phytanoyl-CoA hydroxylase-interacting protein-like C-terminal" evidence="1">
    <location>
        <begin position="7"/>
        <end position="188"/>
    </location>
</feature>
<organism evidence="3 4">
    <name type="scientific">Helobdella robusta</name>
    <name type="common">Californian leech</name>
    <dbReference type="NCBI Taxonomy" id="6412"/>
    <lineage>
        <taxon>Eukaryota</taxon>
        <taxon>Metazoa</taxon>
        <taxon>Spiralia</taxon>
        <taxon>Lophotrochozoa</taxon>
        <taxon>Annelida</taxon>
        <taxon>Clitellata</taxon>
        <taxon>Hirudinea</taxon>
        <taxon>Rhynchobdellida</taxon>
        <taxon>Glossiphoniidae</taxon>
        <taxon>Helobdella</taxon>
    </lineage>
</organism>
<evidence type="ECO:0000313" key="3">
    <source>
        <dbReference type="EnsemblMetazoa" id="HelroP151477"/>
    </source>
</evidence>
<evidence type="ECO:0000259" key="1">
    <source>
        <dbReference type="Pfam" id="PF19281"/>
    </source>
</evidence>
<protein>
    <recommendedName>
        <fullName evidence="1">Phytanoyl-CoA hydroxylase-interacting protein-like C-terminal domain-containing protein</fullName>
    </recommendedName>
</protein>
<dbReference type="OMA" id="NCHVEIF"/>
<dbReference type="AlphaFoldDB" id="T1EKK6"/>
<accession>T1EKK6</accession>
<reference evidence="4" key="1">
    <citation type="submission" date="2012-12" db="EMBL/GenBank/DDBJ databases">
        <authorList>
            <person name="Hellsten U."/>
            <person name="Grimwood J."/>
            <person name="Chapman J.A."/>
            <person name="Shapiro H."/>
            <person name="Aerts A."/>
            <person name="Otillar R.P."/>
            <person name="Terry A.Y."/>
            <person name="Boore J.L."/>
            <person name="Simakov O."/>
            <person name="Marletaz F."/>
            <person name="Cho S.-J."/>
            <person name="Edsinger-Gonzales E."/>
            <person name="Havlak P."/>
            <person name="Kuo D.-H."/>
            <person name="Larsson T."/>
            <person name="Lv J."/>
            <person name="Arendt D."/>
            <person name="Savage R."/>
            <person name="Osoegawa K."/>
            <person name="de Jong P."/>
            <person name="Lindberg D.R."/>
            <person name="Seaver E.C."/>
            <person name="Weisblat D.A."/>
            <person name="Putnam N.H."/>
            <person name="Grigoriev I.V."/>
            <person name="Rokhsar D.S."/>
        </authorList>
    </citation>
    <scope>NUCLEOTIDE SEQUENCE</scope>
</reference>
<dbReference type="KEGG" id="hro:HELRODRAFT_151477"/>
<dbReference type="RefSeq" id="XP_009012844.1">
    <property type="nucleotide sequence ID" value="XM_009014596.1"/>
</dbReference>
<name>T1EKK6_HELRO</name>
<sequence length="188" mass="22098">YDMEGMNELLKKAKATYSIYNMVLCKYLYRNKSKEYFEDIINNKNFQMVPYMKDCGGDKYNPINDKLPGLFFYASVEPDSRTGQPQSFTYFGNTRFLVPVETMIDNLNVMNLYFSDFFCLQNPRYHYTTLVLTRSQSSADNFCTKYLPKLSWLDNPFFSFDQSQKTFKVSSSTNCHVEIFYTDVIDIA</sequence>
<dbReference type="HOGENOM" id="CLU_054218_3_0_1"/>
<dbReference type="InterPro" id="IPR045545">
    <property type="entry name" value="PHYIP/PHIPL_C"/>
</dbReference>
<dbReference type="Proteomes" id="UP000015101">
    <property type="component" value="Unassembled WGS sequence"/>
</dbReference>
<dbReference type="PANTHER" id="PTHR15698">
    <property type="entry name" value="PROTEIN CBG15099"/>
    <property type="match status" value="1"/>
</dbReference>
<dbReference type="PANTHER" id="PTHR15698:SF10">
    <property type="entry name" value="PHYTANOYL-COA HYDROXYLASE-INTERACTING PROTEIN-LIKE C-TERMINAL DOMAIN-CONTAINING PROTEIN"/>
    <property type="match status" value="1"/>
</dbReference>
<reference evidence="3" key="3">
    <citation type="submission" date="2015-06" db="UniProtKB">
        <authorList>
            <consortium name="EnsemblMetazoa"/>
        </authorList>
    </citation>
    <scope>IDENTIFICATION</scope>
</reference>
<evidence type="ECO:0000313" key="2">
    <source>
        <dbReference type="EMBL" id="ESO08822.1"/>
    </source>
</evidence>
<dbReference type="InterPro" id="IPR042868">
    <property type="entry name" value="PHYHIP/PHYHIPL"/>
</dbReference>